<dbReference type="GeneID" id="66996734"/>
<reference evidence="2" key="2">
    <citation type="submission" date="2021-01" db="EMBL/GenBank/DDBJ databases">
        <title>Pan-genome distribution and transcriptional activeness of fungal secondary metabolism genes in Aspergillus section Fumigati.</title>
        <authorList>
            <person name="Takahashi H."/>
            <person name="Umemura M."/>
            <person name="Ninomiya A."/>
            <person name="Kusuya Y."/>
            <person name="Urayama S."/>
            <person name="Shimizu M."/>
            <person name="Watanabe A."/>
            <person name="Kamei K."/>
            <person name="Yaguchi T."/>
            <person name="Hagiwara D."/>
        </authorList>
    </citation>
    <scope>NUCLEOTIDE SEQUENCE</scope>
    <source>
        <strain evidence="2">IFM 46973</strain>
    </source>
</reference>
<proteinExistence type="predicted"/>
<sequence length="242" mass="27724">MLTSGLYIIFLNDTEVLTRTATLTQNSFASSRMSRQIFYLHHLSGDKYAIYGRNKNTIVTYDSSDNTYPVKPIAGNPGIEKNKTSMFKITEGRSRGGQKVYTVNNMKNTTPLVLTKMTSPRSRVSSFEFRRVGPSQDEVDQLNDRNGKLTGDNKSLKKRNKKLKDDKEDLKKKKKHLKDELDQLRKKCSDDGGLRLFIKGCGDSLAQLRGYMQAGQIQTMYPWLIDLDARVRNFIQRGYRYA</sequence>
<dbReference type="RefSeq" id="XP_043150050.1">
    <property type="nucleotide sequence ID" value="XM_043294115.1"/>
</dbReference>
<dbReference type="EMBL" id="BBXM02000007">
    <property type="protein sequence ID" value="GIC92784.1"/>
    <property type="molecule type" value="Genomic_DNA"/>
</dbReference>
<accession>A0A8E0QWY4</accession>
<evidence type="ECO:0000313" key="3">
    <source>
        <dbReference type="Proteomes" id="UP000036893"/>
    </source>
</evidence>
<feature type="region of interest" description="Disordered" evidence="1">
    <location>
        <begin position="125"/>
        <end position="170"/>
    </location>
</feature>
<dbReference type="Proteomes" id="UP000036893">
    <property type="component" value="Unassembled WGS sequence"/>
</dbReference>
<dbReference type="AlphaFoldDB" id="A0A8E0QWY4"/>
<evidence type="ECO:0000256" key="1">
    <source>
        <dbReference type="SAM" id="MobiDB-lite"/>
    </source>
</evidence>
<dbReference type="Gene3D" id="1.20.5.340">
    <property type="match status" value="1"/>
</dbReference>
<organism evidence="2 3">
    <name type="scientific">Aspergillus udagawae</name>
    <dbReference type="NCBI Taxonomy" id="91492"/>
    <lineage>
        <taxon>Eukaryota</taxon>
        <taxon>Fungi</taxon>
        <taxon>Dikarya</taxon>
        <taxon>Ascomycota</taxon>
        <taxon>Pezizomycotina</taxon>
        <taxon>Eurotiomycetes</taxon>
        <taxon>Eurotiomycetidae</taxon>
        <taxon>Eurotiales</taxon>
        <taxon>Aspergillaceae</taxon>
        <taxon>Aspergillus</taxon>
        <taxon>Aspergillus subgen. Fumigati</taxon>
    </lineage>
</organism>
<evidence type="ECO:0000313" key="2">
    <source>
        <dbReference type="EMBL" id="GIC92784.1"/>
    </source>
</evidence>
<comment type="caution">
    <text evidence="2">The sequence shown here is derived from an EMBL/GenBank/DDBJ whole genome shotgun (WGS) entry which is preliminary data.</text>
</comment>
<reference evidence="2" key="1">
    <citation type="journal article" date="2015" name="Genome Announc.">
        <title>Draft Genome Sequence of the Pathogenic Filamentous Fungus Aspergillus udagawae Strain IFM 46973T.</title>
        <authorList>
            <person name="Kusuya Y."/>
            <person name="Takahashi-Nakaguchi A."/>
            <person name="Takahashi H."/>
            <person name="Yaguchi T."/>
        </authorList>
    </citation>
    <scope>NUCLEOTIDE SEQUENCE</scope>
    <source>
        <strain evidence="2">IFM 46973</strain>
    </source>
</reference>
<name>A0A8E0QWY4_9EURO</name>
<gene>
    <name evidence="2" type="ORF">Aud_009257</name>
</gene>
<protein>
    <submittedName>
        <fullName evidence="2">Uncharacterized protein</fullName>
    </submittedName>
</protein>